<name>T1K6Q4_TETUR</name>
<reference evidence="1" key="2">
    <citation type="submission" date="2015-06" db="UniProtKB">
        <authorList>
            <consortium name="EnsemblMetazoa"/>
        </authorList>
    </citation>
    <scope>IDENTIFICATION</scope>
</reference>
<dbReference type="HOGENOM" id="CLU_2906957_0_0_1"/>
<dbReference type="Proteomes" id="UP000015104">
    <property type="component" value="Unassembled WGS sequence"/>
</dbReference>
<evidence type="ECO:0000313" key="2">
    <source>
        <dbReference type="Proteomes" id="UP000015104"/>
    </source>
</evidence>
<proteinExistence type="predicted"/>
<dbReference type="EMBL" id="CAEY01001794">
    <property type="status" value="NOT_ANNOTATED_CDS"/>
    <property type="molecule type" value="Genomic_DNA"/>
</dbReference>
<organism evidence="1 2">
    <name type="scientific">Tetranychus urticae</name>
    <name type="common">Two-spotted spider mite</name>
    <dbReference type="NCBI Taxonomy" id="32264"/>
    <lineage>
        <taxon>Eukaryota</taxon>
        <taxon>Metazoa</taxon>
        <taxon>Ecdysozoa</taxon>
        <taxon>Arthropoda</taxon>
        <taxon>Chelicerata</taxon>
        <taxon>Arachnida</taxon>
        <taxon>Acari</taxon>
        <taxon>Acariformes</taxon>
        <taxon>Trombidiformes</taxon>
        <taxon>Prostigmata</taxon>
        <taxon>Eleutherengona</taxon>
        <taxon>Raphignathae</taxon>
        <taxon>Tetranychoidea</taxon>
        <taxon>Tetranychidae</taxon>
        <taxon>Tetranychus</taxon>
    </lineage>
</organism>
<accession>T1K6Q4</accession>
<keyword evidence="2" id="KW-1185">Reference proteome</keyword>
<protein>
    <submittedName>
        <fullName evidence="1">Uncharacterized protein</fullName>
    </submittedName>
</protein>
<dbReference type="EnsemblMetazoa" id="tetur06g01330.1">
    <property type="protein sequence ID" value="tetur06g01330.1"/>
    <property type="gene ID" value="tetur06g01330"/>
</dbReference>
<dbReference type="AlphaFoldDB" id="T1K6Q4"/>
<sequence length="62" mass="7101">MSPYNCTGSETSSTFLFGLDTFCDFSEHCEVFADHQPTNKEHEINEKFQETLEMGIIECAFL</sequence>
<evidence type="ECO:0000313" key="1">
    <source>
        <dbReference type="EnsemblMetazoa" id="tetur06g01330.1"/>
    </source>
</evidence>
<reference evidence="2" key="1">
    <citation type="submission" date="2011-08" db="EMBL/GenBank/DDBJ databases">
        <authorList>
            <person name="Rombauts S."/>
        </authorList>
    </citation>
    <scope>NUCLEOTIDE SEQUENCE</scope>
    <source>
        <strain evidence="2">London</strain>
    </source>
</reference>